<keyword evidence="3" id="KW-1185">Reference proteome</keyword>
<organism evidence="2 3">
    <name type="scientific">Nitratireductor kimnyeongensis</name>
    <dbReference type="NCBI Taxonomy" id="430679"/>
    <lineage>
        <taxon>Bacteria</taxon>
        <taxon>Pseudomonadati</taxon>
        <taxon>Pseudomonadota</taxon>
        <taxon>Alphaproteobacteria</taxon>
        <taxon>Hyphomicrobiales</taxon>
        <taxon>Phyllobacteriaceae</taxon>
        <taxon>Nitratireductor</taxon>
    </lineage>
</organism>
<name>A0ABW0T6H2_9HYPH</name>
<proteinExistence type="predicted"/>
<dbReference type="Proteomes" id="UP001596107">
    <property type="component" value="Unassembled WGS sequence"/>
</dbReference>
<dbReference type="EMBL" id="JBHSNB010000001">
    <property type="protein sequence ID" value="MFC5584241.1"/>
    <property type="molecule type" value="Genomic_DNA"/>
</dbReference>
<accession>A0ABW0T6H2</accession>
<protein>
    <submittedName>
        <fullName evidence="2">BapA/Bap/LapF family large adhesin</fullName>
    </submittedName>
</protein>
<gene>
    <name evidence="2" type="ORF">ACFPOD_03895</name>
</gene>
<reference evidence="3" key="1">
    <citation type="journal article" date="2019" name="Int. J. Syst. Evol. Microbiol.">
        <title>The Global Catalogue of Microorganisms (GCM) 10K type strain sequencing project: providing services to taxonomists for standard genome sequencing and annotation.</title>
        <authorList>
            <consortium name="The Broad Institute Genomics Platform"/>
            <consortium name="The Broad Institute Genome Sequencing Center for Infectious Disease"/>
            <person name="Wu L."/>
            <person name="Ma J."/>
        </authorList>
    </citation>
    <scope>NUCLEOTIDE SEQUENCE [LARGE SCALE GENOMIC DNA]</scope>
    <source>
        <strain evidence="3">JCM 3366</strain>
    </source>
</reference>
<feature type="region of interest" description="Disordered" evidence="1">
    <location>
        <begin position="555"/>
        <end position="620"/>
    </location>
</feature>
<sequence>MNVLPTSSSVDHGSANYLALVSIGVLDLQAEVLGTSTVNFSVEENHTLEADFDYSALASLGVLSDYALVIQKWDGTQWTGIDGTGEATLLELGLLSGNEYQVEQLLESGQYRAFMTFEGVGVGVLGDLQVSGTDFNYTEIGGYDPVPVSGNVITDVNDDGQVDDVTPTTVITQVNGEAVAGPGATIVGTYGTLTIDPDGSYTYTPNAAGDGIGQVDAFTYTLNDPETGNTSTATLYVQVDSAGQGLVWNDLDPSQPATLDMTAVDDTGTAGIDTTYVVTTQQVDNAIQYTNVLGGGEGSYDFNVADQVETDLSISVSSSSLLNLLESIEFSLEQFVDGAWVEIANSSEAGLIDVIGIVGESIEATIDDLPTGQYRLNVSNSGIAIGVTVSADLTFENSDLTQIVAEGGVSTQGNVLEDDTLGSTYTVLKVAPDGVTYEEPGQAGTQLVGTYGTLTIFADGAYSYEPDPDVASIGQSDVFTYQLEHPNGTSVEATLTIDIEQGAGPGTFVAIASTQPLFVTEDVVALDGLDQSSAEDSGPGQTTPADGARMLGLLEEGGSPEVPLDNIEMLSQDTESTATKDVGNDMGNDGGSGLVESEPVDPFGHLVQEDDLDDSGSAGV</sequence>
<evidence type="ECO:0000313" key="2">
    <source>
        <dbReference type="EMBL" id="MFC5584241.1"/>
    </source>
</evidence>
<dbReference type="InterPro" id="IPR055014">
    <property type="entry name" value="BapA_Bap-like_C"/>
</dbReference>
<dbReference type="NCBIfam" id="NF045619">
    <property type="entry name" value="adhes_GNV_Cterm"/>
    <property type="match status" value="1"/>
</dbReference>
<dbReference type="NCBIfam" id="TIGR01965">
    <property type="entry name" value="VCBS_repeat"/>
    <property type="match status" value="1"/>
</dbReference>
<evidence type="ECO:0000256" key="1">
    <source>
        <dbReference type="SAM" id="MobiDB-lite"/>
    </source>
</evidence>
<evidence type="ECO:0000313" key="3">
    <source>
        <dbReference type="Proteomes" id="UP001596107"/>
    </source>
</evidence>
<dbReference type="Pfam" id="PF17963">
    <property type="entry name" value="Big_9"/>
    <property type="match status" value="2"/>
</dbReference>
<dbReference type="InterPro" id="IPR010221">
    <property type="entry name" value="VCBS_dom"/>
</dbReference>
<feature type="compositionally biased region" description="Polar residues" evidence="1">
    <location>
        <begin position="569"/>
        <end position="579"/>
    </location>
</feature>
<dbReference type="RefSeq" id="WP_246637780.1">
    <property type="nucleotide sequence ID" value="NZ_CP078143.1"/>
</dbReference>
<comment type="caution">
    <text evidence="2">The sequence shown here is derived from an EMBL/GenBank/DDBJ whole genome shotgun (WGS) entry which is preliminary data.</text>
</comment>